<keyword evidence="19" id="KW-1185">Reference proteome</keyword>
<keyword evidence="13" id="KW-0865">Zymogen</keyword>
<dbReference type="PANTHER" id="PTHR37016">
    <property type="match status" value="1"/>
</dbReference>
<reference evidence="18" key="1">
    <citation type="journal article" date="2020" name="Stud. Mycol.">
        <title>101 Dothideomycetes genomes: a test case for predicting lifestyles and emergence of pathogens.</title>
        <authorList>
            <person name="Haridas S."/>
            <person name="Albert R."/>
            <person name="Binder M."/>
            <person name="Bloem J."/>
            <person name="Labutti K."/>
            <person name="Salamov A."/>
            <person name="Andreopoulos B."/>
            <person name="Baker S."/>
            <person name="Barry K."/>
            <person name="Bills G."/>
            <person name="Bluhm B."/>
            <person name="Cannon C."/>
            <person name="Castanera R."/>
            <person name="Culley D."/>
            <person name="Daum C."/>
            <person name="Ezra D."/>
            <person name="Gonzalez J."/>
            <person name="Henrissat B."/>
            <person name="Kuo A."/>
            <person name="Liang C."/>
            <person name="Lipzen A."/>
            <person name="Lutzoni F."/>
            <person name="Magnuson J."/>
            <person name="Mondo S."/>
            <person name="Nolan M."/>
            <person name="Ohm R."/>
            <person name="Pangilinan J."/>
            <person name="Park H.-J."/>
            <person name="Ramirez L."/>
            <person name="Alfaro M."/>
            <person name="Sun H."/>
            <person name="Tritt A."/>
            <person name="Yoshinaga Y."/>
            <person name="Zwiers L.-H."/>
            <person name="Turgeon B."/>
            <person name="Goodwin S."/>
            <person name="Spatafora J."/>
            <person name="Crous P."/>
            <person name="Grigoriev I."/>
        </authorList>
    </citation>
    <scope>NUCLEOTIDE SEQUENCE</scope>
    <source>
        <strain evidence="18">SCOH1-5</strain>
    </source>
</reference>
<evidence type="ECO:0000256" key="15">
    <source>
        <dbReference type="PIRSR" id="PIRSR601384-2"/>
    </source>
</evidence>
<evidence type="ECO:0000256" key="4">
    <source>
        <dbReference type="ARBA" id="ARBA00012431"/>
    </source>
</evidence>
<proteinExistence type="inferred from homology"/>
<evidence type="ECO:0000256" key="1">
    <source>
        <dbReference type="ARBA" id="ARBA00001187"/>
    </source>
</evidence>
<dbReference type="CDD" id="cd11008">
    <property type="entry name" value="M35_deuterolysin_like"/>
    <property type="match status" value="1"/>
</dbReference>
<keyword evidence="11 15" id="KW-0862">Zinc</keyword>
<dbReference type="EMBL" id="ML992723">
    <property type="protein sequence ID" value="KAF2206331.1"/>
    <property type="molecule type" value="Genomic_DNA"/>
</dbReference>
<feature type="signal peptide" evidence="16">
    <location>
        <begin position="1"/>
        <end position="19"/>
    </location>
</feature>
<keyword evidence="5" id="KW-0964">Secreted</keyword>
<dbReference type="Gene3D" id="3.40.390.10">
    <property type="entry name" value="Collagenase (Catalytic Domain)"/>
    <property type="match status" value="1"/>
</dbReference>
<sequence length="375" mass="41007">MKAIFPALIGLTVAGSGAAASHALGKRTPFSLDVTIHSTGNTNVMATVTNSGDEGYNLYFKNTLLDTSAVDKVVVTVDENKVPSNGLRLVFNRYKLSPTHFLKLEPGEVRQVEFDIAETYRLQDSPHGIHEVSAEGYFLYAELNSTQTIGRIPYASNKLVLQIDQEQAAVVYEQANPDYRDRDLRKRSIIDKNHCSSSQAYTIAQGQRYVTNWAQKAANAVSTGYPPQLFNAYWKSKVYIDEIKTCYTGIANEAAGIGGDKITIACRDTGTGDSCAGEAGEDPPLAFAREYDSLMVLCPPYWDAPIIVNTCSPDQSSQVETLMHELTHFQNVCGHTCDDLAYGRAASKGLPYSDAVDNADTYALFAQDYINNCSG</sequence>
<feature type="binding site" evidence="15">
    <location>
        <position position="339"/>
    </location>
    <ligand>
        <name>Zn(2+)</name>
        <dbReference type="ChEBI" id="CHEBI:29105"/>
        <note>catalytic</note>
    </ligand>
</feature>
<protein>
    <recommendedName>
        <fullName evidence="4">deuterolysin</fullName>
        <ecNumber evidence="4">3.4.24.39</ecNumber>
    </recommendedName>
</protein>
<dbReference type="Pfam" id="PF02102">
    <property type="entry name" value="Peptidase_M35"/>
    <property type="match status" value="1"/>
</dbReference>
<dbReference type="InterPro" id="IPR050414">
    <property type="entry name" value="Fungal_M35_metalloproteases"/>
</dbReference>
<dbReference type="Proteomes" id="UP000799539">
    <property type="component" value="Unassembled WGS sequence"/>
</dbReference>
<keyword evidence="9 16" id="KW-0732">Signal</keyword>
<comment type="cofactor">
    <cofactor evidence="15">
        <name>Zn(2+)</name>
        <dbReference type="ChEBI" id="CHEBI:29105"/>
    </cofactor>
    <text evidence="15">Binds 1 zinc ion per subunit.</text>
</comment>
<evidence type="ECO:0000256" key="9">
    <source>
        <dbReference type="ARBA" id="ARBA00022729"/>
    </source>
</evidence>
<evidence type="ECO:0000256" key="11">
    <source>
        <dbReference type="ARBA" id="ARBA00022833"/>
    </source>
</evidence>
<keyword evidence="10" id="KW-0378">Hydrolase</keyword>
<evidence type="ECO:0000256" key="6">
    <source>
        <dbReference type="ARBA" id="ARBA00022670"/>
    </source>
</evidence>
<name>A0A6A6F1D6_9PEZI</name>
<keyword evidence="8 15" id="KW-0479">Metal-binding</keyword>
<evidence type="ECO:0000256" key="2">
    <source>
        <dbReference type="ARBA" id="ARBA00004613"/>
    </source>
</evidence>
<dbReference type="EC" id="3.4.24.39" evidence="4"/>
<feature type="binding site" evidence="15">
    <location>
        <position position="328"/>
    </location>
    <ligand>
        <name>Zn(2+)</name>
        <dbReference type="ChEBI" id="CHEBI:29105"/>
        <note>catalytic</note>
    </ligand>
</feature>
<evidence type="ECO:0000313" key="18">
    <source>
        <dbReference type="EMBL" id="KAF2206331.1"/>
    </source>
</evidence>
<evidence type="ECO:0000256" key="16">
    <source>
        <dbReference type="SAM" id="SignalP"/>
    </source>
</evidence>
<evidence type="ECO:0000256" key="14">
    <source>
        <dbReference type="PIRSR" id="PIRSR601384-1"/>
    </source>
</evidence>
<evidence type="ECO:0000256" key="12">
    <source>
        <dbReference type="ARBA" id="ARBA00023049"/>
    </source>
</evidence>
<evidence type="ECO:0000256" key="5">
    <source>
        <dbReference type="ARBA" id="ARBA00022525"/>
    </source>
</evidence>
<organism evidence="18 19">
    <name type="scientific">Cercospora zeae-maydis SCOH1-5</name>
    <dbReference type="NCBI Taxonomy" id="717836"/>
    <lineage>
        <taxon>Eukaryota</taxon>
        <taxon>Fungi</taxon>
        <taxon>Dikarya</taxon>
        <taxon>Ascomycota</taxon>
        <taxon>Pezizomycotina</taxon>
        <taxon>Dothideomycetes</taxon>
        <taxon>Dothideomycetidae</taxon>
        <taxon>Mycosphaerellales</taxon>
        <taxon>Mycosphaerellaceae</taxon>
        <taxon>Cercospora</taxon>
    </lineage>
</organism>
<evidence type="ECO:0000256" key="10">
    <source>
        <dbReference type="ARBA" id="ARBA00022801"/>
    </source>
</evidence>
<evidence type="ECO:0000256" key="3">
    <source>
        <dbReference type="ARBA" id="ARBA00010279"/>
    </source>
</evidence>
<evidence type="ECO:0000256" key="7">
    <source>
        <dbReference type="ARBA" id="ARBA00022685"/>
    </source>
</evidence>
<dbReference type="GO" id="GO:0006508">
    <property type="term" value="P:proteolysis"/>
    <property type="evidence" value="ECO:0007669"/>
    <property type="project" value="UniProtKB-KW"/>
</dbReference>
<feature type="chain" id="PRO_5025453401" description="deuterolysin" evidence="16">
    <location>
        <begin position="20"/>
        <end position="375"/>
    </location>
</feature>
<dbReference type="PANTHER" id="PTHR37016:SF3">
    <property type="entry name" value="NEUTRAL PROTEASE 2-RELATED"/>
    <property type="match status" value="1"/>
</dbReference>
<evidence type="ECO:0000256" key="8">
    <source>
        <dbReference type="ARBA" id="ARBA00022723"/>
    </source>
</evidence>
<dbReference type="InterPro" id="IPR029463">
    <property type="entry name" value="Lys_MEP"/>
</dbReference>
<dbReference type="InterPro" id="IPR024079">
    <property type="entry name" value="MetalloPept_cat_dom_sf"/>
</dbReference>
<feature type="active site" evidence="14">
    <location>
        <position position="325"/>
    </location>
</feature>
<dbReference type="InterPro" id="IPR001384">
    <property type="entry name" value="Peptidase_M35"/>
</dbReference>
<dbReference type="SMART" id="SM01351">
    <property type="entry name" value="Aspzincin_M35"/>
    <property type="match status" value="1"/>
</dbReference>
<gene>
    <name evidence="18" type="ORF">CERZMDRAFT_103453</name>
</gene>
<dbReference type="OrthoDB" id="412874at2759"/>
<comment type="similarity">
    <text evidence="3">Belongs to the peptidase M35 family.</text>
</comment>
<comment type="catalytic activity">
    <reaction evidence="1">
        <text>Preferential cleavage of bonds with hydrophobic residues in P1'. Also 3-Asn-|-Gln-4 and 8-Gly-|-Ser-9 bonds in insulin B chain.</text>
        <dbReference type="EC" id="3.4.24.39"/>
    </reaction>
</comment>
<dbReference type="GO" id="GO:0004222">
    <property type="term" value="F:metalloendopeptidase activity"/>
    <property type="evidence" value="ECO:0007669"/>
    <property type="project" value="InterPro"/>
</dbReference>
<dbReference type="GO" id="GO:0046872">
    <property type="term" value="F:metal ion binding"/>
    <property type="evidence" value="ECO:0007669"/>
    <property type="project" value="UniProtKB-KW"/>
</dbReference>
<dbReference type="Gene3D" id="2.60.40.2970">
    <property type="match status" value="1"/>
</dbReference>
<dbReference type="GO" id="GO:0005576">
    <property type="term" value="C:extracellular region"/>
    <property type="evidence" value="ECO:0007669"/>
    <property type="project" value="UniProtKB-SubCell"/>
</dbReference>
<evidence type="ECO:0000259" key="17">
    <source>
        <dbReference type="SMART" id="SM01351"/>
    </source>
</evidence>
<keyword evidence="6" id="KW-0645">Protease</keyword>
<feature type="domain" description="Lysine-specific metallo-endopeptidase" evidence="17">
    <location>
        <begin position="208"/>
        <end position="367"/>
    </location>
</feature>
<dbReference type="AlphaFoldDB" id="A0A6A6F1D6"/>
<keyword evidence="12" id="KW-0482">Metalloprotease</keyword>
<evidence type="ECO:0000256" key="13">
    <source>
        <dbReference type="ARBA" id="ARBA00023145"/>
    </source>
</evidence>
<comment type="subcellular location">
    <subcellularLocation>
        <location evidence="2">Secreted</location>
    </subcellularLocation>
</comment>
<feature type="binding site" evidence="15">
    <location>
        <position position="324"/>
    </location>
    <ligand>
        <name>Zn(2+)</name>
        <dbReference type="ChEBI" id="CHEBI:29105"/>
        <note>catalytic</note>
    </ligand>
</feature>
<evidence type="ECO:0000313" key="19">
    <source>
        <dbReference type="Proteomes" id="UP000799539"/>
    </source>
</evidence>
<dbReference type="SUPFAM" id="SSF55486">
    <property type="entry name" value="Metalloproteases ('zincins'), catalytic domain"/>
    <property type="match status" value="1"/>
</dbReference>
<keyword evidence="7" id="KW-0165">Cleavage on pair of basic residues</keyword>
<accession>A0A6A6F1D6</accession>